<organism evidence="4 5">
    <name type="scientific">Parafrankia soli</name>
    <dbReference type="NCBI Taxonomy" id="2599596"/>
    <lineage>
        <taxon>Bacteria</taxon>
        <taxon>Bacillati</taxon>
        <taxon>Actinomycetota</taxon>
        <taxon>Actinomycetes</taxon>
        <taxon>Frankiales</taxon>
        <taxon>Frankiaceae</taxon>
        <taxon>Parafrankia</taxon>
    </lineage>
</organism>
<evidence type="ECO:0000259" key="2">
    <source>
        <dbReference type="Pfam" id="PF00501"/>
    </source>
</evidence>
<dbReference type="EMBL" id="MAXA01000180">
    <property type="protein sequence ID" value="OHV30269.1"/>
    <property type="molecule type" value="Genomic_DNA"/>
</dbReference>
<accession>A0A1S1Q9K7</accession>
<dbReference type="InterPro" id="IPR000873">
    <property type="entry name" value="AMP-dep_synth/lig_dom"/>
</dbReference>
<dbReference type="SUPFAM" id="SSF56801">
    <property type="entry name" value="Acetyl-CoA synthetase-like"/>
    <property type="match status" value="1"/>
</dbReference>
<feature type="domain" description="AMP-binding enzyme C-terminal" evidence="3">
    <location>
        <begin position="457"/>
        <end position="532"/>
    </location>
</feature>
<evidence type="ECO:0000313" key="5">
    <source>
        <dbReference type="Proteomes" id="UP000179769"/>
    </source>
</evidence>
<dbReference type="OrthoDB" id="9803968at2"/>
<dbReference type="Proteomes" id="UP000179769">
    <property type="component" value="Unassembled WGS sequence"/>
</dbReference>
<dbReference type="Pfam" id="PF13193">
    <property type="entry name" value="AMP-binding_C"/>
    <property type="match status" value="1"/>
</dbReference>
<sequence>MLPGCTSWPAEVARGYREKGIWRGQTMGAMLAELAGRHRDRTALVHHDRRISYAELDAWADRLAAGFAAHGVARGERVVVQLPNTPEFIAIVFGLSRIGAIPVFSLVAHRATELTHLVRLSGATGYMVPETYRRFDHLALARQVQAETDTLRTLFVFGDRADGFVALSDVEAAGTAAREAGTAAGEALSPDADPSDVAFFLLSGGTTALPKMIPRTHDDYVYQSELAAQVCQMSAEDVYLAVLPVEFNFAFGCPGVIGTLQTGGMAVLADTPNPLDCFPLVERHGVTMTAMVPSVVALWLEAAEWNDADLSSLRLVQVGGARMTREFTARIGPGLGCSLQQVFGMAEGLLCFSHPDDPADAVLTTQGRPISPADEMLVVGPDGDPLPSGEIGELVARGPYTLRGYYRVPEYNARAFTPDGFFRTGDLARLTPAGDLVIEGRIKEMIIRGGDKISAGEVEDHLLAHPGVTAAAVTAVPDDLLGERICAHLIVDGPAPALAELKRAMHARGVADYKLPDTVRFVTEFPLTPLGKIDKLALAAAAASERKA</sequence>
<dbReference type="InterPro" id="IPR025110">
    <property type="entry name" value="AMP-bd_C"/>
</dbReference>
<dbReference type="Gene3D" id="3.40.50.980">
    <property type="match status" value="2"/>
</dbReference>
<dbReference type="Gene3D" id="3.30.300.30">
    <property type="match status" value="1"/>
</dbReference>
<evidence type="ECO:0000259" key="3">
    <source>
        <dbReference type="Pfam" id="PF13193"/>
    </source>
</evidence>
<protein>
    <submittedName>
        <fullName evidence="4">2,3-dihydroxybenzoate-AMP ligase</fullName>
    </submittedName>
</protein>
<keyword evidence="1 4" id="KW-0436">Ligase</keyword>
<dbReference type="Gene3D" id="2.30.38.10">
    <property type="entry name" value="Luciferase, Domain 3"/>
    <property type="match status" value="1"/>
</dbReference>
<comment type="caution">
    <text evidence="4">The sequence shown here is derived from an EMBL/GenBank/DDBJ whole genome shotgun (WGS) entry which is preliminary data.</text>
</comment>
<dbReference type="RefSeq" id="WP_071062921.1">
    <property type="nucleotide sequence ID" value="NZ_MAXA01000180.1"/>
</dbReference>
<dbReference type="InterPro" id="IPR050237">
    <property type="entry name" value="ATP-dep_AMP-bd_enzyme"/>
</dbReference>
<dbReference type="GO" id="GO:0016878">
    <property type="term" value="F:acid-thiol ligase activity"/>
    <property type="evidence" value="ECO:0007669"/>
    <property type="project" value="UniProtKB-ARBA"/>
</dbReference>
<dbReference type="FunFam" id="2.30.38.10:FF:000003">
    <property type="entry name" value="Vibriobactin-specific 2,3-dihydroxybenzoate-AMP ligase"/>
    <property type="match status" value="1"/>
</dbReference>
<feature type="domain" description="AMP-dependent synthetase/ligase" evidence="2">
    <location>
        <begin position="34"/>
        <end position="406"/>
    </location>
</feature>
<gene>
    <name evidence="4" type="ORF">BBK14_16785</name>
</gene>
<dbReference type="PANTHER" id="PTHR43767">
    <property type="entry name" value="LONG-CHAIN-FATTY-ACID--COA LIGASE"/>
    <property type="match status" value="1"/>
</dbReference>
<proteinExistence type="predicted"/>
<dbReference type="Pfam" id="PF00501">
    <property type="entry name" value="AMP-binding"/>
    <property type="match status" value="1"/>
</dbReference>
<dbReference type="PANTHER" id="PTHR43767:SF1">
    <property type="entry name" value="NONRIBOSOMAL PEPTIDE SYNTHASE PES1 (EUROFUNG)-RELATED"/>
    <property type="match status" value="1"/>
</dbReference>
<name>A0A1S1Q9K7_9ACTN</name>
<reference evidence="5" key="1">
    <citation type="submission" date="2016-07" db="EMBL/GenBank/DDBJ databases">
        <title>Frankia sp. NRRL B-16219 Genome sequencing.</title>
        <authorList>
            <person name="Ghodhbane-Gtari F."/>
            <person name="Swanson E."/>
            <person name="Gueddou A."/>
            <person name="Louati M."/>
            <person name="Nouioui I."/>
            <person name="Hezbri K."/>
            <person name="Abebe-Akele F."/>
            <person name="Simpson S."/>
            <person name="Morris K."/>
            <person name="Thomas K."/>
            <person name="Gtari M."/>
            <person name="Tisa L.S."/>
        </authorList>
    </citation>
    <scope>NUCLEOTIDE SEQUENCE [LARGE SCALE GENOMIC DNA]</scope>
    <source>
        <strain evidence="5">NRRL B-16219</strain>
    </source>
</reference>
<dbReference type="AlphaFoldDB" id="A0A1S1Q9K7"/>
<evidence type="ECO:0000256" key="1">
    <source>
        <dbReference type="ARBA" id="ARBA00022598"/>
    </source>
</evidence>
<evidence type="ECO:0000313" key="4">
    <source>
        <dbReference type="EMBL" id="OHV30269.1"/>
    </source>
</evidence>
<keyword evidence="5" id="KW-1185">Reference proteome</keyword>
<dbReference type="InterPro" id="IPR045851">
    <property type="entry name" value="AMP-bd_C_sf"/>
</dbReference>